<evidence type="ECO:0000256" key="1">
    <source>
        <dbReference type="SAM" id="MobiDB-lite"/>
    </source>
</evidence>
<evidence type="ECO:0000313" key="3">
    <source>
        <dbReference type="EMBL" id="CAD9334008.1"/>
    </source>
</evidence>
<name>A0A7S1ZBS3_TRICV</name>
<accession>A0A7S1ZBS3</accession>
<feature type="compositionally biased region" description="Polar residues" evidence="1">
    <location>
        <begin position="219"/>
        <end position="235"/>
    </location>
</feature>
<dbReference type="AlphaFoldDB" id="A0A7S1ZBS3"/>
<keyword evidence="2" id="KW-0472">Membrane</keyword>
<keyword evidence="2" id="KW-1133">Transmembrane helix</keyword>
<organism evidence="3">
    <name type="scientific">Trieres chinensis</name>
    <name type="common">Marine centric diatom</name>
    <name type="synonym">Odontella sinensis</name>
    <dbReference type="NCBI Taxonomy" id="1514140"/>
    <lineage>
        <taxon>Eukaryota</taxon>
        <taxon>Sar</taxon>
        <taxon>Stramenopiles</taxon>
        <taxon>Ochrophyta</taxon>
        <taxon>Bacillariophyta</taxon>
        <taxon>Mediophyceae</taxon>
        <taxon>Biddulphiophycidae</taxon>
        <taxon>Eupodiscales</taxon>
        <taxon>Parodontellaceae</taxon>
        <taxon>Trieres</taxon>
    </lineage>
</organism>
<proteinExistence type="predicted"/>
<sequence length="235" mass="26730">MAFPWGGSYTHAQLAAKFGWPCVIISVILTPVLILWSKLLAFPIWMVGPLKNGPFYAMRYHFEYPQNPEVFRKAVYEGKTSTTLKWLPSGWNSLIDYEGGLFFESFWGLLQCLDLDANEERVIVSSNWMTWVVVSNVFIEYTKPPVLEHQVRFYFPVKGLNLINPFNMITSMFAVGGVIWFEKVANRAFAKENGVHPHLQFLPPAEDPSKIHEDGSMTFEGSSSDTKSNEYGSLS</sequence>
<gene>
    <name evidence="3" type="ORF">OSIN01602_LOCUS7404</name>
</gene>
<keyword evidence="2" id="KW-0812">Transmembrane</keyword>
<feature type="region of interest" description="Disordered" evidence="1">
    <location>
        <begin position="207"/>
        <end position="235"/>
    </location>
</feature>
<feature type="transmembrane region" description="Helical" evidence="2">
    <location>
        <begin position="18"/>
        <end position="36"/>
    </location>
</feature>
<evidence type="ECO:0000256" key="2">
    <source>
        <dbReference type="SAM" id="Phobius"/>
    </source>
</evidence>
<reference evidence="3" key="1">
    <citation type="submission" date="2021-01" db="EMBL/GenBank/DDBJ databases">
        <authorList>
            <person name="Corre E."/>
            <person name="Pelletier E."/>
            <person name="Niang G."/>
            <person name="Scheremetjew M."/>
            <person name="Finn R."/>
            <person name="Kale V."/>
            <person name="Holt S."/>
            <person name="Cochrane G."/>
            <person name="Meng A."/>
            <person name="Brown T."/>
            <person name="Cohen L."/>
        </authorList>
    </citation>
    <scope>NUCLEOTIDE SEQUENCE</scope>
    <source>
        <strain evidence="3">Grunow 1884</strain>
    </source>
</reference>
<protein>
    <submittedName>
        <fullName evidence="3">Uncharacterized protein</fullName>
    </submittedName>
</protein>
<dbReference type="EMBL" id="HBGO01013223">
    <property type="protein sequence ID" value="CAD9334008.1"/>
    <property type="molecule type" value="Transcribed_RNA"/>
</dbReference>